<dbReference type="AlphaFoldDB" id="A0A4U0R8I9"/>
<sequence length="516" mass="54165">MEPHRLTLGRIRTDCSVMAGAEVAAAMGARIDRTLREDLPAALAVAAEGVITGTGGVLRIRRVRVQLHLDGGADMPGLARLFADRIAAALKAALAGGRAEIRHWPDRDSYLAAYVMMRLALTSEAAWAFPDLAALEHLPAERAAAELLRARPALLTALARAAAAQGDAAAPVAGWPEAARAALVRALLNAPLATTETGDLPPALGHLLGVPQPVLPGRSAAQDLGAALEVTLRLLAGGGAALQPRAMLWAAVAARAVWRQADHVATIATSPPGPAEPPGPDRALLDHVLAVVAADPQGRAVLDRFTRTAAAARLSAPVMRSASPPATAQAGSPFADEGMSSPRMGLGLLVPSVLLLDAAWHLGPTAMAQAVWQTLAPGDWPQAALDPALQMLLPVDPSEVDPARPQPVPPERLLRTLAPEARRVFEASDPDRRWSALILGDFASRLRGLQASSPAYLRRQFLMRPGTLHRGPDRITLRLDSVPLGILLRMAGFPGRQGRLPQPGQPQLVLDLGDAP</sequence>
<gene>
    <name evidence="2" type="ORF">FA743_12350</name>
</gene>
<reference evidence="2 3" key="1">
    <citation type="submission" date="2019-04" db="EMBL/GenBank/DDBJ databases">
        <authorList>
            <person name="Li J."/>
        </authorList>
    </citation>
    <scope>NUCLEOTIDE SEQUENCE [LARGE SCALE GENOMIC DNA]</scope>
    <source>
        <strain evidence="2 3">KCTC 42687</strain>
    </source>
</reference>
<dbReference type="EMBL" id="SUNI01000011">
    <property type="protein sequence ID" value="TJZ91307.1"/>
    <property type="molecule type" value="Genomic_DNA"/>
</dbReference>
<feature type="region of interest" description="Disordered" evidence="1">
    <location>
        <begin position="496"/>
        <end position="516"/>
    </location>
</feature>
<dbReference type="Proteomes" id="UP000309747">
    <property type="component" value="Unassembled WGS sequence"/>
</dbReference>
<evidence type="ECO:0000313" key="2">
    <source>
        <dbReference type="EMBL" id="TJZ91307.1"/>
    </source>
</evidence>
<name>A0A4U0R8I9_9RHOB</name>
<dbReference type="RefSeq" id="WP_136886411.1">
    <property type="nucleotide sequence ID" value="NZ_SUNI01000011.1"/>
</dbReference>
<proteinExistence type="predicted"/>
<evidence type="ECO:0000313" key="3">
    <source>
        <dbReference type="Proteomes" id="UP000309747"/>
    </source>
</evidence>
<accession>A0A4U0R8I9</accession>
<evidence type="ECO:0000256" key="1">
    <source>
        <dbReference type="SAM" id="MobiDB-lite"/>
    </source>
</evidence>
<dbReference type="OrthoDB" id="10016039at2"/>
<comment type="caution">
    <text evidence="2">The sequence shown here is derived from an EMBL/GenBank/DDBJ whole genome shotgun (WGS) entry which is preliminary data.</text>
</comment>
<protein>
    <submittedName>
        <fullName evidence="2">Uncharacterized protein</fullName>
    </submittedName>
</protein>
<keyword evidence="3" id="KW-1185">Reference proteome</keyword>
<organism evidence="2 3">
    <name type="scientific">Paracoccus gahaiensis</name>
    <dbReference type="NCBI Taxonomy" id="1706839"/>
    <lineage>
        <taxon>Bacteria</taxon>
        <taxon>Pseudomonadati</taxon>
        <taxon>Pseudomonadota</taxon>
        <taxon>Alphaproteobacteria</taxon>
        <taxon>Rhodobacterales</taxon>
        <taxon>Paracoccaceae</taxon>
        <taxon>Paracoccus</taxon>
    </lineage>
</organism>